<dbReference type="InterPro" id="IPR052028">
    <property type="entry name" value="HipA_Ser/Thr_kinase"/>
</dbReference>
<evidence type="ECO:0000313" key="5">
    <source>
        <dbReference type="EMBL" id="SDD82891.1"/>
    </source>
</evidence>
<dbReference type="InterPro" id="IPR012893">
    <property type="entry name" value="HipA-like_C"/>
</dbReference>
<dbReference type="Pfam" id="PF07804">
    <property type="entry name" value="HipA_C"/>
    <property type="match status" value="1"/>
</dbReference>
<keyword evidence="3 5" id="KW-0418">Kinase</keyword>
<dbReference type="Gene3D" id="1.10.1070.20">
    <property type="match status" value="1"/>
</dbReference>
<protein>
    <submittedName>
        <fullName evidence="5">Serine/threonine-protein kinase HipA</fullName>
    </submittedName>
</protein>
<organism evidence="5 6">
    <name type="scientific">Dyadobacter soli</name>
    <dbReference type="NCBI Taxonomy" id="659014"/>
    <lineage>
        <taxon>Bacteria</taxon>
        <taxon>Pseudomonadati</taxon>
        <taxon>Bacteroidota</taxon>
        <taxon>Cytophagia</taxon>
        <taxon>Cytophagales</taxon>
        <taxon>Spirosomataceae</taxon>
        <taxon>Dyadobacter</taxon>
    </lineage>
</organism>
<evidence type="ECO:0000256" key="3">
    <source>
        <dbReference type="ARBA" id="ARBA00022777"/>
    </source>
</evidence>
<sequence>MNRKCLYCYKSLDDSVPGDFHVHCSTTFFGLKTPPALGYSFTEMADLAKNIVERSVAVPGVQPKLSLSLVSEVMANRSRGRLTIVGAMGGGYIFKPPVEKYPEMPQNEHVTMRIAEAFGLQTVQSSLIRLESGELSYITKRIDRVNEDRKIHMLDMFQILEAFDKYKSSIERVGKALRQHSVNTLLDQLTLFELTIFSFLTGNNDMHLKNFSMIKSDSGWSLAPAYDLLNVTIVNPDDTEELALTLEGKKRKLEKVHLQRFAEGMGLNTKQIKGVFQRFLKKKPVAMEWIDNSFLSDDLKTAYRNLLNERYQRLA</sequence>
<reference evidence="6" key="1">
    <citation type="submission" date="2016-10" db="EMBL/GenBank/DDBJ databases">
        <authorList>
            <person name="Varghese N."/>
            <person name="Submissions S."/>
        </authorList>
    </citation>
    <scope>NUCLEOTIDE SEQUENCE [LARGE SCALE GENOMIC DNA]</scope>
    <source>
        <strain evidence="6">DSM 25329</strain>
    </source>
</reference>
<comment type="similarity">
    <text evidence="1">Belongs to the HipA Ser/Thr kinase family.</text>
</comment>
<gene>
    <name evidence="5" type="ORF">SAMN04487996_102289</name>
</gene>
<dbReference type="OrthoDB" id="9805913at2"/>
<evidence type="ECO:0000313" key="6">
    <source>
        <dbReference type="Proteomes" id="UP000198748"/>
    </source>
</evidence>
<dbReference type="PANTHER" id="PTHR37419:SF1">
    <property type="entry name" value="SERINE_THREONINE-PROTEIN KINASE TOXIN HIPA"/>
    <property type="match status" value="1"/>
</dbReference>
<keyword evidence="2" id="KW-0808">Transferase</keyword>
<accession>A0A1G6XY19</accession>
<dbReference type="EMBL" id="FNAN01000002">
    <property type="protein sequence ID" value="SDD82891.1"/>
    <property type="molecule type" value="Genomic_DNA"/>
</dbReference>
<evidence type="ECO:0000256" key="1">
    <source>
        <dbReference type="ARBA" id="ARBA00010164"/>
    </source>
</evidence>
<evidence type="ECO:0000259" key="4">
    <source>
        <dbReference type="Pfam" id="PF07804"/>
    </source>
</evidence>
<proteinExistence type="inferred from homology"/>
<dbReference type="GO" id="GO:0004674">
    <property type="term" value="F:protein serine/threonine kinase activity"/>
    <property type="evidence" value="ECO:0007669"/>
    <property type="project" value="TreeGrafter"/>
</dbReference>
<dbReference type="STRING" id="659014.SAMN04487996_102289"/>
<dbReference type="RefSeq" id="WP_090146817.1">
    <property type="nucleotide sequence ID" value="NZ_FNAN01000002.1"/>
</dbReference>
<dbReference type="PANTHER" id="PTHR37419">
    <property type="entry name" value="SERINE/THREONINE-PROTEIN KINASE TOXIN HIPA"/>
    <property type="match status" value="1"/>
</dbReference>
<keyword evidence="6" id="KW-1185">Reference proteome</keyword>
<evidence type="ECO:0000256" key="2">
    <source>
        <dbReference type="ARBA" id="ARBA00022679"/>
    </source>
</evidence>
<dbReference type="AlphaFoldDB" id="A0A1G6XY19"/>
<dbReference type="Proteomes" id="UP000198748">
    <property type="component" value="Unassembled WGS sequence"/>
</dbReference>
<feature type="domain" description="HipA-like C-terminal" evidence="4">
    <location>
        <begin position="57"/>
        <end position="282"/>
    </location>
</feature>
<dbReference type="GO" id="GO:0005829">
    <property type="term" value="C:cytosol"/>
    <property type="evidence" value="ECO:0007669"/>
    <property type="project" value="TreeGrafter"/>
</dbReference>
<name>A0A1G6XY19_9BACT</name>